<comment type="caution">
    <text evidence="1">The sequence shown here is derived from an EMBL/GenBank/DDBJ whole genome shotgun (WGS) entry which is preliminary data.</text>
</comment>
<dbReference type="AlphaFoldDB" id="A0A813FDA6"/>
<proteinExistence type="predicted"/>
<evidence type="ECO:0000313" key="1">
    <source>
        <dbReference type="EMBL" id="CAE8610470.1"/>
    </source>
</evidence>
<sequence>MQAHYVVAIPLLSYGHGNGTPMDESEIRSRLQDFPAARWNQEYLVAINLAAFFRFVRLGWELCGTATRTTLPLLYIEQHRALLHHDAIGGLPWGYLTERRCNRLSVEGCPRRRNRQGGFAFGWIGPWSCTRSLPAGISPATMQTLWRVCNATGSCEACRLLVSLEILAGRAA</sequence>
<gene>
    <name evidence="1" type="ORF">PGLA1383_LOCUS28291</name>
</gene>
<reference evidence="1" key="1">
    <citation type="submission" date="2021-02" db="EMBL/GenBank/DDBJ databases">
        <authorList>
            <person name="Dougan E. K."/>
            <person name="Rhodes N."/>
            <person name="Thang M."/>
            <person name="Chan C."/>
        </authorList>
    </citation>
    <scope>NUCLEOTIDE SEQUENCE</scope>
</reference>
<organism evidence="1 2">
    <name type="scientific">Polarella glacialis</name>
    <name type="common">Dinoflagellate</name>
    <dbReference type="NCBI Taxonomy" id="89957"/>
    <lineage>
        <taxon>Eukaryota</taxon>
        <taxon>Sar</taxon>
        <taxon>Alveolata</taxon>
        <taxon>Dinophyceae</taxon>
        <taxon>Suessiales</taxon>
        <taxon>Suessiaceae</taxon>
        <taxon>Polarella</taxon>
    </lineage>
</organism>
<protein>
    <submittedName>
        <fullName evidence="1">Uncharacterized protein</fullName>
    </submittedName>
</protein>
<dbReference type="Proteomes" id="UP000654075">
    <property type="component" value="Unassembled WGS sequence"/>
</dbReference>
<feature type="non-terminal residue" evidence="1">
    <location>
        <position position="172"/>
    </location>
</feature>
<evidence type="ECO:0000313" key="2">
    <source>
        <dbReference type="Proteomes" id="UP000654075"/>
    </source>
</evidence>
<keyword evidence="2" id="KW-1185">Reference proteome</keyword>
<dbReference type="EMBL" id="CAJNNV010024691">
    <property type="protein sequence ID" value="CAE8610470.1"/>
    <property type="molecule type" value="Genomic_DNA"/>
</dbReference>
<accession>A0A813FDA6</accession>
<name>A0A813FDA6_POLGL</name>